<comment type="caution">
    <text evidence="4">The sequence shown here is derived from an EMBL/GenBank/DDBJ whole genome shotgun (WGS) entry which is preliminary data.</text>
</comment>
<comment type="subcellular location">
    <subcellularLocation>
        <location evidence="1">Secreted</location>
    </subcellularLocation>
</comment>
<dbReference type="Gene3D" id="3.20.20.370">
    <property type="entry name" value="Glycoside hydrolase/deacetylase"/>
    <property type="match status" value="1"/>
</dbReference>
<dbReference type="PROSITE" id="PS51677">
    <property type="entry name" value="NODB"/>
    <property type="match status" value="1"/>
</dbReference>
<feature type="domain" description="NodB homology" evidence="3">
    <location>
        <begin position="56"/>
        <end position="233"/>
    </location>
</feature>
<keyword evidence="2" id="KW-0732">Signal</keyword>
<dbReference type="PANTHER" id="PTHR34216:SF3">
    <property type="entry name" value="POLY-BETA-1,6-N-ACETYL-D-GLUCOSAMINE N-DEACETYLASE"/>
    <property type="match status" value="1"/>
</dbReference>
<accession>A0ABW8K169</accession>
<evidence type="ECO:0000256" key="1">
    <source>
        <dbReference type="ARBA" id="ARBA00004613"/>
    </source>
</evidence>
<organism evidence="4 5">
    <name type="scientific">Dyella ginsengisoli</name>
    <dbReference type="NCBI Taxonomy" id="363848"/>
    <lineage>
        <taxon>Bacteria</taxon>
        <taxon>Pseudomonadati</taxon>
        <taxon>Pseudomonadota</taxon>
        <taxon>Gammaproteobacteria</taxon>
        <taxon>Lysobacterales</taxon>
        <taxon>Rhodanobacteraceae</taxon>
        <taxon>Dyella</taxon>
    </lineage>
</organism>
<protein>
    <submittedName>
        <fullName evidence="4">Polysaccharide deacetylase family protein</fullName>
    </submittedName>
</protein>
<name>A0ABW8K169_9GAMM</name>
<dbReference type="InterPro" id="IPR002509">
    <property type="entry name" value="NODB_dom"/>
</dbReference>
<dbReference type="Pfam" id="PF01522">
    <property type="entry name" value="Polysacc_deac_1"/>
    <property type="match status" value="1"/>
</dbReference>
<gene>
    <name evidence="4" type="ORF">ISP17_17470</name>
</gene>
<dbReference type="EMBL" id="JADIKM010000006">
    <property type="protein sequence ID" value="MFK2905752.1"/>
    <property type="molecule type" value="Genomic_DNA"/>
</dbReference>
<evidence type="ECO:0000256" key="2">
    <source>
        <dbReference type="ARBA" id="ARBA00022729"/>
    </source>
</evidence>
<dbReference type="InterPro" id="IPR051398">
    <property type="entry name" value="Polysacch_Deacetylase"/>
</dbReference>
<dbReference type="CDD" id="cd10918">
    <property type="entry name" value="CE4_NodB_like_5s_6s"/>
    <property type="match status" value="1"/>
</dbReference>
<reference evidence="4 5" key="1">
    <citation type="submission" date="2020-10" db="EMBL/GenBank/DDBJ databases">
        <title>Phylogeny of dyella-like bacteria.</title>
        <authorList>
            <person name="Fu J."/>
        </authorList>
    </citation>
    <scope>NUCLEOTIDE SEQUENCE [LARGE SCALE GENOMIC DNA]</scope>
    <source>
        <strain evidence="4 5">Gsoil3046</strain>
    </source>
</reference>
<dbReference type="Proteomes" id="UP001620460">
    <property type="component" value="Unassembled WGS sequence"/>
</dbReference>
<keyword evidence="5" id="KW-1185">Reference proteome</keyword>
<evidence type="ECO:0000313" key="4">
    <source>
        <dbReference type="EMBL" id="MFK2905752.1"/>
    </source>
</evidence>
<evidence type="ECO:0000313" key="5">
    <source>
        <dbReference type="Proteomes" id="UP001620460"/>
    </source>
</evidence>
<evidence type="ECO:0000259" key="3">
    <source>
        <dbReference type="PROSITE" id="PS51677"/>
    </source>
</evidence>
<sequence length="233" mass="26009">MYHNVARAPRHLQVYRSLYVAPGAFARQLALLRRAGYRGLSMADAMPYLTGEQRGRVVVITLDDGYVDNLQHALPLLREYGFTATCYAVSDALGSHNRWDAARLGIDKPIMTTGQLRGWQAAGMEVGAHSRSHPRLTGCSDAALRDEVRGSRHALEDILGTPVRQFCYPYGDVDARVAEAAREAGYLAATTTRRGRARPGMDLFQLPRVQVARHHWLLPFALRAFTGYEDRRS</sequence>
<dbReference type="SUPFAM" id="SSF88713">
    <property type="entry name" value="Glycoside hydrolase/deacetylase"/>
    <property type="match status" value="1"/>
</dbReference>
<proteinExistence type="predicted"/>
<dbReference type="PANTHER" id="PTHR34216">
    <property type="match status" value="1"/>
</dbReference>
<dbReference type="InterPro" id="IPR011330">
    <property type="entry name" value="Glyco_hydro/deAcase_b/a-brl"/>
</dbReference>